<dbReference type="InterPro" id="IPR003599">
    <property type="entry name" value="Ig_sub"/>
</dbReference>
<dbReference type="PROSITE" id="PS50835">
    <property type="entry name" value="IG_LIKE"/>
    <property type="match status" value="3"/>
</dbReference>
<dbReference type="RefSeq" id="XP_068080064.2">
    <property type="nucleotide sequence ID" value="XM_068223963.2"/>
</dbReference>
<dbReference type="InterPro" id="IPR007110">
    <property type="entry name" value="Ig-like_dom"/>
</dbReference>
<protein>
    <submittedName>
        <fullName evidence="2">Uncharacterized protein si:ch1073-15f19.2 isoform X1</fullName>
    </submittedName>
</protein>
<gene>
    <name evidence="2" type="primary">si:ch1073-15f19.2</name>
</gene>
<dbReference type="InterPro" id="IPR036179">
    <property type="entry name" value="Ig-like_dom_sf"/>
</dbReference>
<reference evidence="2" key="1">
    <citation type="submission" date="2025-08" db="UniProtKB">
        <authorList>
            <consortium name="RefSeq"/>
        </authorList>
    </citation>
    <scope>IDENTIFICATION</scope>
    <source>
        <strain evidence="2">Tuebingen</strain>
        <tissue evidence="2">Fibroblasts and whole tissue</tissue>
    </source>
</reference>
<evidence type="ECO:0000313" key="1">
    <source>
        <dbReference type="Proteomes" id="UP000000437"/>
    </source>
</evidence>
<dbReference type="Pfam" id="PF07686">
    <property type="entry name" value="V-set"/>
    <property type="match status" value="1"/>
</dbReference>
<dbReference type="AlphaFoldDB" id="A0AB32TZ03"/>
<dbReference type="SUPFAM" id="SSF48726">
    <property type="entry name" value="Immunoglobulin"/>
    <property type="match status" value="3"/>
</dbReference>
<dbReference type="PANTHER" id="PTHR15317:SF1">
    <property type="entry name" value="T-CELL SURFACE PROTEIN TACTILE"/>
    <property type="match status" value="1"/>
</dbReference>
<dbReference type="PANTHER" id="PTHR15317">
    <property type="entry name" value="T-CELL SURFACE PROTEIN TACTILE"/>
    <property type="match status" value="1"/>
</dbReference>
<dbReference type="SMART" id="SM00409">
    <property type="entry name" value="IG"/>
    <property type="match status" value="3"/>
</dbReference>
<organism evidence="1 2">
    <name type="scientific">Danio rerio</name>
    <name type="common">Zebrafish</name>
    <name type="synonym">Brachydanio rerio</name>
    <dbReference type="NCBI Taxonomy" id="7955"/>
    <lineage>
        <taxon>Eukaryota</taxon>
        <taxon>Metazoa</taxon>
        <taxon>Chordata</taxon>
        <taxon>Craniata</taxon>
        <taxon>Vertebrata</taxon>
        <taxon>Euteleostomi</taxon>
        <taxon>Actinopterygii</taxon>
        <taxon>Neopterygii</taxon>
        <taxon>Teleostei</taxon>
        <taxon>Ostariophysi</taxon>
        <taxon>Cypriniformes</taxon>
        <taxon>Danionidae</taxon>
        <taxon>Danioninae</taxon>
        <taxon>Danio</taxon>
    </lineage>
</organism>
<proteinExistence type="predicted"/>
<dbReference type="Gene3D" id="2.60.40.10">
    <property type="entry name" value="Immunoglobulins"/>
    <property type="match status" value="3"/>
</dbReference>
<dbReference type="KEGG" id="dre:100538290"/>
<dbReference type="InterPro" id="IPR042381">
    <property type="entry name" value="CD96"/>
</dbReference>
<dbReference type="InterPro" id="IPR013783">
    <property type="entry name" value="Ig-like_fold"/>
</dbReference>
<dbReference type="InterPro" id="IPR013106">
    <property type="entry name" value="Ig_V-set"/>
</dbReference>
<evidence type="ECO:0000313" key="2">
    <source>
        <dbReference type="RefSeq" id="XP_068080064.2"/>
    </source>
</evidence>
<dbReference type="Pfam" id="PF13895">
    <property type="entry name" value="Ig_2"/>
    <property type="match status" value="1"/>
</dbReference>
<dbReference type="Proteomes" id="UP000000437">
    <property type="component" value="Chromosome 10"/>
</dbReference>
<name>A0AB32TZ03_DANRE</name>
<accession>A0AB32TZ03</accession>
<keyword evidence="1" id="KW-1185">Reference proteome</keyword>
<sequence>MKNERKECLLCASIKVFPLQLIKPITTWLCCLLVQILWPISRTYGVLVQHNVSATAVEGQNVSLQCIVGEEHAITVIQLEWSKQQISNEKIEQKIVVFHPSLDAIYFKADSLLKVVTSPKTGKLLGSILTLYNVTVEDSGNYVCEITSFPNGSIKKSSKLQVSELPASVKMLASYDFYKEGDEVKLTCSASPPPLRYKLKRSKDELFSKNSLNGEFILPNVTRKNSDLYICLPEWDSQEQNRQGLNATMELTVNYLDDIVCNLSSSLNISVGEDAVISCIANASQNLLYEWMRGDETLSLSHTLALTSVKSEQSGIYKLTAVFQNKKLQINNEVYIHVLPKQREEITTCLPLKTTEHQSSFTTLEMKSWSSSGATDSKTTTKSDPILTSTSKPNTTVTNTQPRNTIHHTALTGSSLAPPADTASTLHTSAVQSTNTTHTNKTSTSPDPETSRITVPSVTTQKDSTTTGSKSKAFVAVPIVLILLVLIVLLYGRYRNQKKMDRPPPFKPPPPPVKYTSVRNPDIRMTDILV</sequence>